<evidence type="ECO:0000313" key="2">
    <source>
        <dbReference type="Proteomes" id="UP000003146"/>
    </source>
</evidence>
<accession>B3JI05</accession>
<name>B3JI05_9BACT</name>
<gene>
    <name evidence="1" type="ORF">BACCOP_01517</name>
</gene>
<organism evidence="1 2">
    <name type="scientific">Phocaeicola coprocola DSM 17136</name>
    <dbReference type="NCBI Taxonomy" id="470145"/>
    <lineage>
        <taxon>Bacteria</taxon>
        <taxon>Pseudomonadati</taxon>
        <taxon>Bacteroidota</taxon>
        <taxon>Bacteroidia</taxon>
        <taxon>Bacteroidales</taxon>
        <taxon>Bacteroidaceae</taxon>
        <taxon>Phocaeicola</taxon>
    </lineage>
</organism>
<comment type="caution">
    <text evidence="1">The sequence shown here is derived from an EMBL/GenBank/DDBJ whole genome shotgun (WGS) entry which is preliminary data.</text>
</comment>
<dbReference type="HOGENOM" id="CLU_3058397_0_0_10"/>
<sequence length="53" mass="6207">MILFVKEIVLKETNMCGALRSNERKAHRFYKNNPSLPFITDSKENKDSEGYWG</sequence>
<reference evidence="1 2" key="2">
    <citation type="submission" date="2008-04" db="EMBL/GenBank/DDBJ databases">
        <authorList>
            <person name="Fulton L."/>
            <person name="Clifton S."/>
            <person name="Fulton B."/>
            <person name="Xu J."/>
            <person name="Minx P."/>
            <person name="Pepin K.H."/>
            <person name="Johnson M."/>
            <person name="Thiruvilangam P."/>
            <person name="Bhonagiri V."/>
            <person name="Nash W.E."/>
            <person name="Mardis E.R."/>
            <person name="Wilson R.K."/>
        </authorList>
    </citation>
    <scope>NUCLEOTIDE SEQUENCE [LARGE SCALE GENOMIC DNA]</scope>
    <source>
        <strain evidence="1 2">DSM 17136</strain>
    </source>
</reference>
<evidence type="ECO:0000313" key="1">
    <source>
        <dbReference type="EMBL" id="EDV01429.1"/>
    </source>
</evidence>
<dbReference type="Proteomes" id="UP000003146">
    <property type="component" value="Unassembled WGS sequence"/>
</dbReference>
<protein>
    <submittedName>
        <fullName evidence="1">Uncharacterized protein</fullName>
    </submittedName>
</protein>
<reference evidence="1 2" key="1">
    <citation type="submission" date="2008-04" db="EMBL/GenBank/DDBJ databases">
        <title>Draft genome sequence of Bacteroides coprocola (DSM 17136).</title>
        <authorList>
            <person name="Sudarsanam P."/>
            <person name="Ley R."/>
            <person name="Guruge J."/>
            <person name="Turnbaugh P.J."/>
            <person name="Mahowald M."/>
            <person name="Liep D."/>
            <person name="Gordon J."/>
        </authorList>
    </citation>
    <scope>NUCLEOTIDE SEQUENCE [LARGE SCALE GENOMIC DNA]</scope>
    <source>
        <strain evidence="1 2">DSM 17136</strain>
    </source>
</reference>
<proteinExistence type="predicted"/>
<dbReference type="EMBL" id="ABIY02000077">
    <property type="protein sequence ID" value="EDV01429.1"/>
    <property type="molecule type" value="Genomic_DNA"/>
</dbReference>
<dbReference type="AlphaFoldDB" id="B3JI05"/>